<accession>A0A316E7G7</accession>
<feature type="domain" description="Glycoside hydrolase family 42 N-terminal" evidence="4">
    <location>
        <begin position="202"/>
        <end position="393"/>
    </location>
</feature>
<dbReference type="NCBIfam" id="TIGR04183">
    <property type="entry name" value="Por_Secre_tail"/>
    <property type="match status" value="1"/>
</dbReference>
<dbReference type="GO" id="GO:0009341">
    <property type="term" value="C:beta-galactosidase complex"/>
    <property type="evidence" value="ECO:0007669"/>
    <property type="project" value="InterPro"/>
</dbReference>
<evidence type="ECO:0000256" key="1">
    <source>
        <dbReference type="ARBA" id="ARBA00022801"/>
    </source>
</evidence>
<keyword evidence="2" id="KW-0326">Glycosidase</keyword>
<dbReference type="InterPro" id="IPR026444">
    <property type="entry name" value="Secre_tail"/>
</dbReference>
<proteinExistence type="predicted"/>
<reference evidence="6 7" key="1">
    <citation type="submission" date="2018-05" db="EMBL/GenBank/DDBJ databases">
        <title>Genomic Encyclopedia of Archaeal and Bacterial Type Strains, Phase II (KMG-II): from individual species to whole genera.</title>
        <authorList>
            <person name="Goeker M."/>
        </authorList>
    </citation>
    <scope>NUCLEOTIDE SEQUENCE [LARGE SCALE GENOMIC DNA]</scope>
    <source>
        <strain evidence="6 7">DSM 22214</strain>
    </source>
</reference>
<feature type="domain" description="Secretion system C-terminal sorting" evidence="5">
    <location>
        <begin position="613"/>
        <end position="687"/>
    </location>
</feature>
<dbReference type="Gene3D" id="3.20.20.80">
    <property type="entry name" value="Glycosidases"/>
    <property type="match status" value="1"/>
</dbReference>
<dbReference type="RefSeq" id="WP_109744705.1">
    <property type="nucleotide sequence ID" value="NZ_QGGO01000028.1"/>
</dbReference>
<dbReference type="Pfam" id="PF18962">
    <property type="entry name" value="Por_Secre_tail"/>
    <property type="match status" value="1"/>
</dbReference>
<dbReference type="Pfam" id="PF02449">
    <property type="entry name" value="Glyco_hydro_42"/>
    <property type="match status" value="1"/>
</dbReference>
<name>A0A316E7G7_9BACT</name>
<gene>
    <name evidence="6" type="ORF">LV89_04045</name>
</gene>
<dbReference type="SUPFAM" id="SSF51445">
    <property type="entry name" value="(Trans)glycosidases"/>
    <property type="match status" value="1"/>
</dbReference>
<sequence length="690" mass="78773">MLNSKTFKCLLIIIFLLVNSQIFAQDNQRYLALVLVNIDEKDDNLGVKEIEKAHQLGFNAVNIAVLWDYVKVYRANAPNPWIQVDNQIKKASELGMKIGLRIWIDGWCGDAPQNQWCSNFETNDLMTDGQGRYDYAQSGPGKRSMTSFAATSTMKRMKSFTTETIERYKKYQENGDILYVSLATTGEQELGYPFGNSAEGGLYDYSNPMKEAYRVWLRRRYCNDINILKKAWGENYDNLKSFNEINPKYSFFFQYSFEGQDGRDWYNFRHFMLKRFSTEFIQTVKSVKVNRPFKIINDYGSVFDDLSVRRGTMAFQDLGEGTDGTKINNGLSYNHRFGMDLLRSNLPNKWIMNEAEIKDLIPAQTETAVYNSPSFQQIDQSFTHGAKMVAYFPNVQGKNLMEILENAPKFVEVIKNKWLNNKSPLQISPKTKLTFKLSDFLMEGGCIMGAGRCSVMQSWQDLSAKSGGQPIDVILDEDFIKDNTLACSNSGINAEYEGQLQKADCQGGYGWIVNKSDISKPVKYEILLDGKVMKTSFADSLNPDSQRYSGNANHGFAFKFPLLSEGNHTLKIKIPESSYLIDNAKLNFTCSNAGKQIQVIPITFCTECEELNVYPNPANNRISLGFNLQDFKPVLIEVFDNLGRRVYYSDTYGVAGDNDLEINIQNFVAGAYFINVKIDQKYYQRKFLKF</sequence>
<dbReference type="Proteomes" id="UP000245489">
    <property type="component" value="Unassembled WGS sequence"/>
</dbReference>
<dbReference type="InterPro" id="IPR013529">
    <property type="entry name" value="Glyco_hydro_42_N"/>
</dbReference>
<evidence type="ECO:0000259" key="5">
    <source>
        <dbReference type="Pfam" id="PF18962"/>
    </source>
</evidence>
<dbReference type="AlphaFoldDB" id="A0A316E7G7"/>
<evidence type="ECO:0000256" key="3">
    <source>
        <dbReference type="SAM" id="SignalP"/>
    </source>
</evidence>
<dbReference type="GO" id="GO:0005975">
    <property type="term" value="P:carbohydrate metabolic process"/>
    <property type="evidence" value="ECO:0007669"/>
    <property type="project" value="InterPro"/>
</dbReference>
<dbReference type="OrthoDB" id="900954at2"/>
<keyword evidence="1" id="KW-0378">Hydrolase</keyword>
<keyword evidence="3" id="KW-0732">Signal</keyword>
<evidence type="ECO:0000313" key="6">
    <source>
        <dbReference type="EMBL" id="PWK18910.1"/>
    </source>
</evidence>
<evidence type="ECO:0000256" key="2">
    <source>
        <dbReference type="ARBA" id="ARBA00023295"/>
    </source>
</evidence>
<dbReference type="GO" id="GO:0004565">
    <property type="term" value="F:beta-galactosidase activity"/>
    <property type="evidence" value="ECO:0007669"/>
    <property type="project" value="InterPro"/>
</dbReference>
<comment type="caution">
    <text evidence="6">The sequence shown here is derived from an EMBL/GenBank/DDBJ whole genome shotgun (WGS) entry which is preliminary data.</text>
</comment>
<protein>
    <submittedName>
        <fullName evidence="6">Putative secreted protein (Por secretion system target)</fullName>
    </submittedName>
</protein>
<feature type="chain" id="PRO_5016400728" evidence="3">
    <location>
        <begin position="25"/>
        <end position="690"/>
    </location>
</feature>
<feature type="signal peptide" evidence="3">
    <location>
        <begin position="1"/>
        <end position="24"/>
    </location>
</feature>
<evidence type="ECO:0000313" key="7">
    <source>
        <dbReference type="Proteomes" id="UP000245489"/>
    </source>
</evidence>
<evidence type="ECO:0000259" key="4">
    <source>
        <dbReference type="Pfam" id="PF02449"/>
    </source>
</evidence>
<dbReference type="EMBL" id="QGGO01000028">
    <property type="protein sequence ID" value="PWK18910.1"/>
    <property type="molecule type" value="Genomic_DNA"/>
</dbReference>
<dbReference type="InterPro" id="IPR017853">
    <property type="entry name" value="GH"/>
</dbReference>
<organism evidence="6 7">
    <name type="scientific">Arcicella aurantiaca</name>
    <dbReference type="NCBI Taxonomy" id="591202"/>
    <lineage>
        <taxon>Bacteria</taxon>
        <taxon>Pseudomonadati</taxon>
        <taxon>Bacteroidota</taxon>
        <taxon>Cytophagia</taxon>
        <taxon>Cytophagales</taxon>
        <taxon>Flectobacillaceae</taxon>
        <taxon>Arcicella</taxon>
    </lineage>
</organism>
<keyword evidence="7" id="KW-1185">Reference proteome</keyword>